<keyword evidence="1" id="KW-0479">Metal-binding</keyword>
<dbReference type="SUPFAM" id="SSF57701">
    <property type="entry name" value="Zn2/Cys6 DNA-binding domain"/>
    <property type="match status" value="1"/>
</dbReference>
<evidence type="ECO:0000313" key="9">
    <source>
        <dbReference type="Proteomes" id="UP000184330"/>
    </source>
</evidence>
<dbReference type="GO" id="GO:0000981">
    <property type="term" value="F:DNA-binding transcription factor activity, RNA polymerase II-specific"/>
    <property type="evidence" value="ECO:0007669"/>
    <property type="project" value="InterPro"/>
</dbReference>
<dbReference type="Gene3D" id="4.10.240.10">
    <property type="entry name" value="Zn(2)-C6 fungal-type DNA-binding domain"/>
    <property type="match status" value="1"/>
</dbReference>
<dbReference type="GO" id="GO:0008270">
    <property type="term" value="F:zinc ion binding"/>
    <property type="evidence" value="ECO:0007669"/>
    <property type="project" value="InterPro"/>
</dbReference>
<evidence type="ECO:0000256" key="3">
    <source>
        <dbReference type="ARBA" id="ARBA00023015"/>
    </source>
</evidence>
<dbReference type="AlphaFoldDB" id="A0A1L7WRM6"/>
<accession>A0A1L7WRM6</accession>
<evidence type="ECO:0000256" key="4">
    <source>
        <dbReference type="ARBA" id="ARBA00023125"/>
    </source>
</evidence>
<dbReference type="OrthoDB" id="2593732at2759"/>
<dbReference type="CDD" id="cd00067">
    <property type="entry name" value="GAL4"/>
    <property type="match status" value="1"/>
</dbReference>
<dbReference type="Proteomes" id="UP000184330">
    <property type="component" value="Unassembled WGS sequence"/>
</dbReference>
<dbReference type="Pfam" id="PF11951">
    <property type="entry name" value="Fungal_trans_2"/>
    <property type="match status" value="1"/>
</dbReference>
<evidence type="ECO:0000256" key="2">
    <source>
        <dbReference type="ARBA" id="ARBA00022833"/>
    </source>
</evidence>
<dbReference type="PANTHER" id="PTHR36206">
    <property type="entry name" value="ASPERCRYPTIN BIOSYNTHESIS CLUSTER-SPECIFIC TRANSCRIPTION REGULATOR ATNN-RELATED"/>
    <property type="match status" value="1"/>
</dbReference>
<dbReference type="InterPro" id="IPR001138">
    <property type="entry name" value="Zn2Cys6_DnaBD"/>
</dbReference>
<dbReference type="PROSITE" id="PS50048">
    <property type="entry name" value="ZN2_CY6_FUNGAL_2"/>
    <property type="match status" value="1"/>
</dbReference>
<reference evidence="8 9" key="1">
    <citation type="submission" date="2016-03" db="EMBL/GenBank/DDBJ databases">
        <authorList>
            <person name="Ploux O."/>
        </authorList>
    </citation>
    <scope>NUCLEOTIDE SEQUENCE [LARGE SCALE GENOMIC DNA]</scope>
    <source>
        <strain evidence="8 9">UAMH 11012</strain>
    </source>
</reference>
<evidence type="ECO:0000259" key="7">
    <source>
        <dbReference type="PROSITE" id="PS50048"/>
    </source>
</evidence>
<name>A0A1L7WRM6_9HELO</name>
<dbReference type="EMBL" id="FJOG01000006">
    <property type="protein sequence ID" value="CZR55417.1"/>
    <property type="molecule type" value="Genomic_DNA"/>
</dbReference>
<keyword evidence="6" id="KW-0539">Nucleus</keyword>
<feature type="domain" description="Zn(2)-C6 fungal-type" evidence="7">
    <location>
        <begin position="55"/>
        <end position="83"/>
    </location>
</feature>
<dbReference type="STRING" id="576137.A0A1L7WRM6"/>
<dbReference type="SMART" id="SM00066">
    <property type="entry name" value="GAL4"/>
    <property type="match status" value="1"/>
</dbReference>
<dbReference type="InterPro" id="IPR036864">
    <property type="entry name" value="Zn2-C6_fun-type_DNA-bd_sf"/>
</dbReference>
<dbReference type="PANTHER" id="PTHR36206:SF4">
    <property type="entry name" value="HYPOTHETICAL CONSERVED PROTEIN (EUROFUNG)-RELATED"/>
    <property type="match status" value="1"/>
</dbReference>
<dbReference type="GO" id="GO:0003677">
    <property type="term" value="F:DNA binding"/>
    <property type="evidence" value="ECO:0007669"/>
    <property type="project" value="UniProtKB-KW"/>
</dbReference>
<evidence type="ECO:0000256" key="6">
    <source>
        <dbReference type="ARBA" id="ARBA00023242"/>
    </source>
</evidence>
<dbReference type="InterPro" id="IPR052360">
    <property type="entry name" value="Transcr_Regulatory_Proteins"/>
</dbReference>
<dbReference type="Pfam" id="PF00172">
    <property type="entry name" value="Zn_clus"/>
    <property type="match status" value="1"/>
</dbReference>
<dbReference type="PROSITE" id="PS00463">
    <property type="entry name" value="ZN2_CY6_FUNGAL_1"/>
    <property type="match status" value="1"/>
</dbReference>
<protein>
    <recommendedName>
        <fullName evidence="7">Zn(2)-C6 fungal-type domain-containing protein</fullName>
    </recommendedName>
</protein>
<sequence length="628" mass="72288">MSLETTFLPPTVWLDFTSAYIRTLAPRNAISEEEQGVMAEQLARKRAAKPKTRSGCVTCKRRRVKCDETKPRCNRCKRFGTECEGYSDVSAPVRRKPAVILPWNKKSMLLPKLDRGREQPVVVHKSAGVSVWSYRGHELDRHSNEPTFIYSQPSIDLLFQADSEYAYFTAFKERAAPELSGYFDTKVWNRTILQMCHQEDFARHAVIALGALHTTMEMVQNADEPPSTEKQRRLGQNHHQVALQYYGKALELLRRQPQHTPGLRVILLSCLLTTCFENYIGNQDNALAAAQKGVEVLNEHVASIDWCNTVEDLAKMRNFTQLLDDDDNDLLSTFARLGASIIMFDNYRRAKRKILPLQLVRLPPFPELPVRFRNVREARMYCDMLTKKALMWKDANLHRESFSNFDFGEPDPSFQAIKREQFAKRAQAEFQDCVRGKAQWRVAFQSTFQASRMHAGSKDFLGASILMIQYVTSQLMTHLPGQNYETYYDKFHDNSVLVIDLAEQLLERYPVTRSKKAIYTFDDGVIHGLFLVAYRCRDGTARRRAIQLLVKHPRREGLWDSAMAATTVSWLINQEEEGLVNGFVPEAARLRIVKLDPRLAERKVILRCSKLDNGLRERVELSEVTLTW</sequence>
<evidence type="ECO:0000256" key="1">
    <source>
        <dbReference type="ARBA" id="ARBA00022723"/>
    </source>
</evidence>
<keyword evidence="2" id="KW-0862">Zinc</keyword>
<evidence type="ECO:0000313" key="8">
    <source>
        <dbReference type="EMBL" id="CZR55417.1"/>
    </source>
</evidence>
<organism evidence="8 9">
    <name type="scientific">Phialocephala subalpina</name>
    <dbReference type="NCBI Taxonomy" id="576137"/>
    <lineage>
        <taxon>Eukaryota</taxon>
        <taxon>Fungi</taxon>
        <taxon>Dikarya</taxon>
        <taxon>Ascomycota</taxon>
        <taxon>Pezizomycotina</taxon>
        <taxon>Leotiomycetes</taxon>
        <taxon>Helotiales</taxon>
        <taxon>Mollisiaceae</taxon>
        <taxon>Phialocephala</taxon>
        <taxon>Phialocephala fortinii species complex</taxon>
    </lineage>
</organism>
<keyword evidence="5" id="KW-0804">Transcription</keyword>
<dbReference type="InterPro" id="IPR021858">
    <property type="entry name" value="Fun_TF"/>
</dbReference>
<keyword evidence="9" id="KW-1185">Reference proteome</keyword>
<keyword evidence="4" id="KW-0238">DNA-binding</keyword>
<keyword evidence="3" id="KW-0805">Transcription regulation</keyword>
<evidence type="ECO:0000256" key="5">
    <source>
        <dbReference type="ARBA" id="ARBA00023163"/>
    </source>
</evidence>
<gene>
    <name evidence="8" type="ORF">PAC_05304</name>
</gene>
<proteinExistence type="predicted"/>